<dbReference type="InterPro" id="IPR016188">
    <property type="entry name" value="PurM-like_N"/>
</dbReference>
<feature type="non-terminal residue" evidence="2">
    <location>
        <position position="1"/>
    </location>
</feature>
<dbReference type="Gene3D" id="3.90.650.10">
    <property type="entry name" value="PurM-like C-terminal domain"/>
    <property type="match status" value="1"/>
</dbReference>
<dbReference type="Gene3D" id="3.30.1330.10">
    <property type="entry name" value="PurM-like, N-terminal domain"/>
    <property type="match status" value="1"/>
</dbReference>
<evidence type="ECO:0000313" key="2">
    <source>
        <dbReference type="EMBL" id="EQD70206.1"/>
    </source>
</evidence>
<dbReference type="PANTHER" id="PTHR43555">
    <property type="entry name" value="PHOSPHORIBOSYLFORMYLGLYCINAMIDINE SYNTHASE SUBUNIT PURL"/>
    <property type="match status" value="1"/>
</dbReference>
<dbReference type="EMBL" id="AUZY01003227">
    <property type="protein sequence ID" value="EQD70206.1"/>
    <property type="molecule type" value="Genomic_DNA"/>
</dbReference>
<reference evidence="2" key="1">
    <citation type="submission" date="2013-08" db="EMBL/GenBank/DDBJ databases">
        <authorList>
            <person name="Mendez C."/>
            <person name="Richter M."/>
            <person name="Ferrer M."/>
            <person name="Sanchez J."/>
        </authorList>
    </citation>
    <scope>NUCLEOTIDE SEQUENCE</scope>
</reference>
<evidence type="ECO:0000259" key="1">
    <source>
        <dbReference type="Pfam" id="PF00586"/>
    </source>
</evidence>
<dbReference type="GO" id="GO:0004642">
    <property type="term" value="F:phosphoribosylformylglycinamidine synthase activity"/>
    <property type="evidence" value="ECO:0007669"/>
    <property type="project" value="InterPro"/>
</dbReference>
<feature type="non-terminal residue" evidence="2">
    <location>
        <position position="71"/>
    </location>
</feature>
<sequence>RHRFARVVEGIGFYGNCIGVPTVGGETYFDSAYSDNCLVNAMCVGLAERSQLVRAVASGPGNPVMLVGADT</sequence>
<dbReference type="InterPro" id="IPR010074">
    <property type="entry name" value="PRibForGlyAmidine_synth_PurL"/>
</dbReference>
<comment type="caution">
    <text evidence="2">The sequence shown here is derived from an EMBL/GenBank/DDBJ whole genome shotgun (WGS) entry which is preliminary data.</text>
</comment>
<name>T1BBC0_9ZZZZ</name>
<dbReference type="SUPFAM" id="SSF55326">
    <property type="entry name" value="PurM N-terminal domain-like"/>
    <property type="match status" value="1"/>
</dbReference>
<proteinExistence type="predicted"/>
<dbReference type="AlphaFoldDB" id="T1BBC0"/>
<protein>
    <submittedName>
        <fullName evidence="2">Phosphoribosylformylglycinamidine synthase II</fullName>
    </submittedName>
</protein>
<organism evidence="2">
    <name type="scientific">mine drainage metagenome</name>
    <dbReference type="NCBI Taxonomy" id="410659"/>
    <lineage>
        <taxon>unclassified sequences</taxon>
        <taxon>metagenomes</taxon>
        <taxon>ecological metagenomes</taxon>
    </lineage>
</organism>
<dbReference type="InterPro" id="IPR036676">
    <property type="entry name" value="PurM-like_C_sf"/>
</dbReference>
<dbReference type="Pfam" id="PF00586">
    <property type="entry name" value="AIRS"/>
    <property type="match status" value="1"/>
</dbReference>
<accession>T1BBC0</accession>
<dbReference type="PANTHER" id="PTHR43555:SF1">
    <property type="entry name" value="PHOSPHORIBOSYLFORMYLGLYCINAMIDINE SYNTHASE SUBUNIT PURL"/>
    <property type="match status" value="1"/>
</dbReference>
<reference evidence="2" key="2">
    <citation type="journal article" date="2014" name="ISME J.">
        <title>Microbial stratification in low pH oxic and suboxic macroscopic growths along an acid mine drainage.</title>
        <authorList>
            <person name="Mendez-Garcia C."/>
            <person name="Mesa V."/>
            <person name="Sprenger R.R."/>
            <person name="Richter M."/>
            <person name="Diez M.S."/>
            <person name="Solano J."/>
            <person name="Bargiela R."/>
            <person name="Golyshina O.V."/>
            <person name="Manteca A."/>
            <person name="Ramos J.L."/>
            <person name="Gallego J.R."/>
            <person name="Llorente I."/>
            <person name="Martins Dos Santos V.A."/>
            <person name="Jensen O.N."/>
            <person name="Pelaez A.I."/>
            <person name="Sanchez J."/>
            <person name="Ferrer M."/>
        </authorList>
    </citation>
    <scope>NUCLEOTIDE SEQUENCE</scope>
</reference>
<dbReference type="InterPro" id="IPR036921">
    <property type="entry name" value="PurM-like_N_sf"/>
</dbReference>
<dbReference type="GO" id="GO:0006189">
    <property type="term" value="P:'de novo' IMP biosynthetic process"/>
    <property type="evidence" value="ECO:0007669"/>
    <property type="project" value="InterPro"/>
</dbReference>
<feature type="domain" description="PurM-like N-terminal" evidence="1">
    <location>
        <begin position="3"/>
        <end position="46"/>
    </location>
</feature>
<gene>
    <name evidence="2" type="ORF">B1B_05129</name>
</gene>